<evidence type="ECO:0000256" key="3">
    <source>
        <dbReference type="ARBA" id="ARBA00023163"/>
    </source>
</evidence>
<keyword evidence="2" id="KW-0238">DNA-binding</keyword>
<dbReference type="SUPFAM" id="SSF46689">
    <property type="entry name" value="Homeodomain-like"/>
    <property type="match status" value="1"/>
</dbReference>
<dbReference type="InterPro" id="IPR001347">
    <property type="entry name" value="SIS_dom"/>
</dbReference>
<gene>
    <name evidence="6" type="ORF">C1I92_21635</name>
</gene>
<dbReference type="Proteomes" id="UP000248764">
    <property type="component" value="Unassembled WGS sequence"/>
</dbReference>
<dbReference type="AlphaFoldDB" id="A0A2W2BZ54"/>
<dbReference type="PANTHER" id="PTHR30514">
    <property type="entry name" value="GLUCOKINASE"/>
    <property type="match status" value="1"/>
</dbReference>
<comment type="caution">
    <text evidence="6">The sequence shown here is derived from an EMBL/GenBank/DDBJ whole genome shotgun (WGS) entry which is preliminary data.</text>
</comment>
<dbReference type="RefSeq" id="WP_111256727.1">
    <property type="nucleotide sequence ID" value="NZ_POTW01000060.1"/>
</dbReference>
<dbReference type="CDD" id="cd05013">
    <property type="entry name" value="SIS_RpiR"/>
    <property type="match status" value="1"/>
</dbReference>
<feature type="domain" description="SIS" evidence="5">
    <location>
        <begin position="137"/>
        <end position="277"/>
    </location>
</feature>
<reference evidence="6 7" key="1">
    <citation type="submission" date="2018-01" db="EMBL/GenBank/DDBJ databases">
        <title>Draft genome sequence of Jiangella sp. GTF31.</title>
        <authorList>
            <person name="Sahin N."/>
            <person name="Ay H."/>
            <person name="Saygin H."/>
        </authorList>
    </citation>
    <scope>NUCLEOTIDE SEQUENCE [LARGE SCALE GENOMIC DNA]</scope>
    <source>
        <strain evidence="6 7">GTF31</strain>
    </source>
</reference>
<keyword evidence="7" id="KW-1185">Reference proteome</keyword>
<keyword evidence="3" id="KW-0804">Transcription</keyword>
<dbReference type="Gene3D" id="3.40.50.10490">
    <property type="entry name" value="Glucose-6-phosphate isomerase like protein, domain 1"/>
    <property type="match status" value="1"/>
</dbReference>
<protein>
    <submittedName>
        <fullName evidence="6">RpiR family transcriptional regulator</fullName>
    </submittedName>
</protein>
<evidence type="ECO:0000256" key="1">
    <source>
        <dbReference type="ARBA" id="ARBA00023015"/>
    </source>
</evidence>
<dbReference type="InterPro" id="IPR009057">
    <property type="entry name" value="Homeodomain-like_sf"/>
</dbReference>
<evidence type="ECO:0000256" key="2">
    <source>
        <dbReference type="ARBA" id="ARBA00023125"/>
    </source>
</evidence>
<dbReference type="EMBL" id="POTW01000060">
    <property type="protein sequence ID" value="PZF81359.1"/>
    <property type="molecule type" value="Genomic_DNA"/>
</dbReference>
<evidence type="ECO:0000259" key="5">
    <source>
        <dbReference type="PROSITE" id="PS51464"/>
    </source>
</evidence>
<dbReference type="GO" id="GO:0003700">
    <property type="term" value="F:DNA-binding transcription factor activity"/>
    <property type="evidence" value="ECO:0007669"/>
    <property type="project" value="InterPro"/>
</dbReference>
<accession>A0A2W2BZ54</accession>
<keyword evidence="1" id="KW-0805">Transcription regulation</keyword>
<organism evidence="6 7">
    <name type="scientific">Jiangella anatolica</name>
    <dbReference type="NCBI Taxonomy" id="2670374"/>
    <lineage>
        <taxon>Bacteria</taxon>
        <taxon>Bacillati</taxon>
        <taxon>Actinomycetota</taxon>
        <taxon>Actinomycetes</taxon>
        <taxon>Jiangellales</taxon>
        <taxon>Jiangellaceae</taxon>
        <taxon>Jiangella</taxon>
    </lineage>
</organism>
<dbReference type="InterPro" id="IPR000281">
    <property type="entry name" value="HTH_RpiR"/>
</dbReference>
<name>A0A2W2BZ54_9ACTN</name>
<dbReference type="Pfam" id="PF01418">
    <property type="entry name" value="HTH_6"/>
    <property type="match status" value="1"/>
</dbReference>
<dbReference type="PROSITE" id="PS51464">
    <property type="entry name" value="SIS"/>
    <property type="match status" value="1"/>
</dbReference>
<dbReference type="InterPro" id="IPR047640">
    <property type="entry name" value="RpiR-like"/>
</dbReference>
<feature type="domain" description="HTH rpiR-type" evidence="4">
    <location>
        <begin position="17"/>
        <end position="93"/>
    </location>
</feature>
<dbReference type="Pfam" id="PF01380">
    <property type="entry name" value="SIS"/>
    <property type="match status" value="1"/>
</dbReference>
<dbReference type="InterPro" id="IPR036388">
    <property type="entry name" value="WH-like_DNA-bd_sf"/>
</dbReference>
<dbReference type="InterPro" id="IPR035472">
    <property type="entry name" value="RpiR-like_SIS"/>
</dbReference>
<dbReference type="Gene3D" id="1.10.10.10">
    <property type="entry name" value="Winged helix-like DNA-binding domain superfamily/Winged helix DNA-binding domain"/>
    <property type="match status" value="1"/>
</dbReference>
<sequence>MTGAELDPTPPAARRDEPILERLRASLATLSPAERRVAEAILRDPVGVIHQSVSQLAQDADTSAATVVRLCTGIGLRGYQELKITLATQSFSAPARVHSDVEGDDDARAIARKILSSTSSALLSTAEALDSAVLGAIARRIMEASRVLLGAVGTSAPLAQDFAYRLTTLGIPATFVPDVHTQHVTARMLGPGDLLFVISHTGSTFETLAVARAARDSGAGTVALTSFTASPLTEIVDLALIAGSPETSYRVEAMASRIVHLAVLDALYVAIALAHPGSAAGLTMTEDVLIEHRV</sequence>
<dbReference type="GO" id="GO:1901135">
    <property type="term" value="P:carbohydrate derivative metabolic process"/>
    <property type="evidence" value="ECO:0007669"/>
    <property type="project" value="InterPro"/>
</dbReference>
<proteinExistence type="predicted"/>
<dbReference type="PANTHER" id="PTHR30514:SF1">
    <property type="entry name" value="HTH-TYPE TRANSCRIPTIONAL REGULATOR HEXR-RELATED"/>
    <property type="match status" value="1"/>
</dbReference>
<evidence type="ECO:0000313" key="6">
    <source>
        <dbReference type="EMBL" id="PZF81359.1"/>
    </source>
</evidence>
<dbReference type="InterPro" id="IPR046348">
    <property type="entry name" value="SIS_dom_sf"/>
</dbReference>
<evidence type="ECO:0000259" key="4">
    <source>
        <dbReference type="PROSITE" id="PS51071"/>
    </source>
</evidence>
<evidence type="ECO:0000313" key="7">
    <source>
        <dbReference type="Proteomes" id="UP000248764"/>
    </source>
</evidence>
<dbReference type="GO" id="GO:0003677">
    <property type="term" value="F:DNA binding"/>
    <property type="evidence" value="ECO:0007669"/>
    <property type="project" value="UniProtKB-KW"/>
</dbReference>
<dbReference type="SUPFAM" id="SSF53697">
    <property type="entry name" value="SIS domain"/>
    <property type="match status" value="1"/>
</dbReference>
<dbReference type="PROSITE" id="PS51071">
    <property type="entry name" value="HTH_RPIR"/>
    <property type="match status" value="1"/>
</dbReference>
<dbReference type="GO" id="GO:0097367">
    <property type="term" value="F:carbohydrate derivative binding"/>
    <property type="evidence" value="ECO:0007669"/>
    <property type="project" value="InterPro"/>
</dbReference>